<comment type="caution">
    <text evidence="1">The sequence shown here is derived from an EMBL/GenBank/DDBJ whole genome shotgun (WGS) entry which is preliminary data.</text>
</comment>
<dbReference type="EMBL" id="JABFJW010000004">
    <property type="protein sequence ID" value="NOK07639.1"/>
    <property type="molecule type" value="Genomic_DNA"/>
</dbReference>
<dbReference type="Proteomes" id="UP000528460">
    <property type="component" value="Unassembled WGS sequence"/>
</dbReference>
<evidence type="ECO:0000313" key="1">
    <source>
        <dbReference type="EMBL" id="NOK07639.1"/>
    </source>
</evidence>
<organism evidence="1 2">
    <name type="scientific">Corallococcus exercitus</name>
    <dbReference type="NCBI Taxonomy" id="2316736"/>
    <lineage>
        <taxon>Bacteria</taxon>
        <taxon>Pseudomonadati</taxon>
        <taxon>Myxococcota</taxon>
        <taxon>Myxococcia</taxon>
        <taxon>Myxococcales</taxon>
        <taxon>Cystobacterineae</taxon>
        <taxon>Myxococcaceae</taxon>
        <taxon>Corallococcus</taxon>
    </lineage>
</organism>
<sequence>MSKAPTSSLLNCQAGSLFLSVIGTPYAEAGRRRCATAFTLIGRAMPLQSAGNFRELDLGSDEEPSIVKARGKLLEAERTQVARYLTTGVVFAVSSGVLSDWFTGEKNIAPHHARTDGVWHWRADLPYYVLRYGVALPEAFLQRMRELDWKCPVLSPQELNAFMEQLSFESEVRQKLKRKQQKEAQVGRALERQRAKK</sequence>
<evidence type="ECO:0000313" key="2">
    <source>
        <dbReference type="Proteomes" id="UP000528460"/>
    </source>
</evidence>
<accession>A0A7Y4JM82</accession>
<gene>
    <name evidence="1" type="ORF">HNS30_01060</name>
</gene>
<protein>
    <submittedName>
        <fullName evidence="1">Uncharacterized protein</fullName>
    </submittedName>
</protein>
<dbReference type="AlphaFoldDB" id="A0A7Y4JM82"/>
<proteinExistence type="predicted"/>
<name>A0A7Y4JM82_9BACT</name>
<reference evidence="1 2" key="1">
    <citation type="submission" date="2020-05" db="EMBL/GenBank/DDBJ databases">
        <authorList>
            <person name="Whitworth D."/>
        </authorList>
    </citation>
    <scope>NUCLEOTIDE SEQUENCE [LARGE SCALE GENOMIC DNA]</scope>
    <source>
        <strain evidence="1 2">CA046A</strain>
    </source>
</reference>